<gene>
    <name evidence="2" type="ORF">EVAR_78612_1</name>
</gene>
<organism evidence="2 3">
    <name type="scientific">Eumeta variegata</name>
    <name type="common">Bagworm moth</name>
    <name type="synonym">Eumeta japonica</name>
    <dbReference type="NCBI Taxonomy" id="151549"/>
    <lineage>
        <taxon>Eukaryota</taxon>
        <taxon>Metazoa</taxon>
        <taxon>Ecdysozoa</taxon>
        <taxon>Arthropoda</taxon>
        <taxon>Hexapoda</taxon>
        <taxon>Insecta</taxon>
        <taxon>Pterygota</taxon>
        <taxon>Neoptera</taxon>
        <taxon>Endopterygota</taxon>
        <taxon>Lepidoptera</taxon>
        <taxon>Glossata</taxon>
        <taxon>Ditrysia</taxon>
        <taxon>Tineoidea</taxon>
        <taxon>Psychidae</taxon>
        <taxon>Oiketicinae</taxon>
        <taxon>Eumeta</taxon>
    </lineage>
</organism>
<dbReference type="AlphaFoldDB" id="A0A4C1U967"/>
<keyword evidence="3" id="KW-1185">Reference proteome</keyword>
<accession>A0A4C1U967</accession>
<evidence type="ECO:0000313" key="3">
    <source>
        <dbReference type="Proteomes" id="UP000299102"/>
    </source>
</evidence>
<evidence type="ECO:0000256" key="1">
    <source>
        <dbReference type="SAM" id="MobiDB-lite"/>
    </source>
</evidence>
<feature type="region of interest" description="Disordered" evidence="1">
    <location>
        <begin position="74"/>
        <end position="113"/>
    </location>
</feature>
<name>A0A4C1U967_EUMVA</name>
<dbReference type="EMBL" id="BGZK01000140">
    <property type="protein sequence ID" value="GBP22436.1"/>
    <property type="molecule type" value="Genomic_DNA"/>
</dbReference>
<dbReference type="OrthoDB" id="412981at2759"/>
<evidence type="ECO:0000313" key="2">
    <source>
        <dbReference type="EMBL" id="GBP22436.1"/>
    </source>
</evidence>
<comment type="caution">
    <text evidence="2">The sequence shown here is derived from an EMBL/GenBank/DDBJ whole genome shotgun (WGS) entry which is preliminary data.</text>
</comment>
<reference evidence="2 3" key="1">
    <citation type="journal article" date="2019" name="Commun. Biol.">
        <title>The bagworm genome reveals a unique fibroin gene that provides high tensile strength.</title>
        <authorList>
            <person name="Kono N."/>
            <person name="Nakamura H."/>
            <person name="Ohtoshi R."/>
            <person name="Tomita M."/>
            <person name="Numata K."/>
            <person name="Arakawa K."/>
        </authorList>
    </citation>
    <scope>NUCLEOTIDE SEQUENCE [LARGE SCALE GENOMIC DNA]</scope>
</reference>
<protein>
    <submittedName>
        <fullName evidence="2">Uncharacterized protein</fullName>
    </submittedName>
</protein>
<sequence length="124" mass="13926">MHLRGQDVEWKTCVRYLGVRINHSLRMVPQIDHVIQLSRAGRTTIRPILTSRVPIPLELRRTKLVCFRFGVATSKTPSPAESHGADDCGDQMVNQKQRHRQGHTNSISQGLHPDTGIANILPCT</sequence>
<proteinExistence type="predicted"/>
<dbReference type="Proteomes" id="UP000299102">
    <property type="component" value="Unassembled WGS sequence"/>
</dbReference>